<proteinExistence type="predicted"/>
<name>A0A6C0RBR2_9BACT</name>
<dbReference type="KEGG" id="drc:G0Q07_08485"/>
<feature type="domain" description="DUF4143" evidence="2">
    <location>
        <begin position="225"/>
        <end position="324"/>
    </location>
</feature>
<dbReference type="InterPro" id="IPR025420">
    <property type="entry name" value="DUF4143"/>
</dbReference>
<dbReference type="EMBL" id="CP048409">
    <property type="protein sequence ID" value="QIA07760.1"/>
    <property type="molecule type" value="Genomic_DNA"/>
</dbReference>
<sequence length="393" mass="45782">MEFFQQVHRSLLQGSKDTIQRELMNNIDWNQRLICIKGFRSVGKTTFLLDYIKTHYPNSNDVLYLNLNNFYFTKRKISSFADEFAKRGGKLLLLDQIQKYPDWSADLRKCLDEIPDLKIIFTSSPVLRITEDNPDLEGIASIYHLEGLSFREYLNHQTGSKFTTYTLEEILNNHIEIAQEIVDEIRPLAYFDDYLRHGYFPYYIHDPNFYIDKLLKNINLALEIDVPYINQIEFKYLPKLRKLLHIIASETPFTPNVSKLASSVETSRATIMNYLKYLKNARLINLLYENGGSDDDQMKKPDKVYMHNTNLLNAIAPNNFDKATVRQTFFYNQVGYVCKLAKSPVADFCVNEKYKFNVGGRKLEPKKGIYAASDVIEVGEGNKIPLWLFGFLY</sequence>
<dbReference type="PANTHER" id="PTHR42990:SF1">
    <property type="entry name" value="AAA+ ATPASE DOMAIN-CONTAINING PROTEIN"/>
    <property type="match status" value="1"/>
</dbReference>
<dbReference type="Gene3D" id="3.40.50.300">
    <property type="entry name" value="P-loop containing nucleotide triphosphate hydrolases"/>
    <property type="match status" value="1"/>
</dbReference>
<dbReference type="InterPro" id="IPR041682">
    <property type="entry name" value="AAA_14"/>
</dbReference>
<keyword evidence="4" id="KW-1185">Reference proteome</keyword>
<dbReference type="Pfam" id="PF13635">
    <property type="entry name" value="DUF4143"/>
    <property type="match status" value="1"/>
</dbReference>
<evidence type="ECO:0000259" key="1">
    <source>
        <dbReference type="Pfam" id="PF13173"/>
    </source>
</evidence>
<evidence type="ECO:0000259" key="2">
    <source>
        <dbReference type="Pfam" id="PF13635"/>
    </source>
</evidence>
<feature type="domain" description="AAA" evidence="1">
    <location>
        <begin position="31"/>
        <end position="154"/>
    </location>
</feature>
<protein>
    <submittedName>
        <fullName evidence="3">AAA family ATPase</fullName>
    </submittedName>
</protein>
<evidence type="ECO:0000313" key="3">
    <source>
        <dbReference type="EMBL" id="QIA07760.1"/>
    </source>
</evidence>
<organism evidence="3 4">
    <name type="scientific">Draconibacterium halophilum</name>
    <dbReference type="NCBI Taxonomy" id="2706887"/>
    <lineage>
        <taxon>Bacteria</taxon>
        <taxon>Pseudomonadati</taxon>
        <taxon>Bacteroidota</taxon>
        <taxon>Bacteroidia</taxon>
        <taxon>Marinilabiliales</taxon>
        <taxon>Prolixibacteraceae</taxon>
        <taxon>Draconibacterium</taxon>
    </lineage>
</organism>
<dbReference type="Proteomes" id="UP000474630">
    <property type="component" value="Chromosome"/>
</dbReference>
<gene>
    <name evidence="3" type="ORF">G0Q07_08485</name>
</gene>
<reference evidence="3 4" key="1">
    <citation type="submission" date="2020-02" db="EMBL/GenBank/DDBJ databases">
        <title>Genome sequencing for Draconibacterium sp. strain M1.</title>
        <authorList>
            <person name="Park S.-J."/>
        </authorList>
    </citation>
    <scope>NUCLEOTIDE SEQUENCE [LARGE SCALE GENOMIC DNA]</scope>
    <source>
        <strain evidence="3 4">M1</strain>
    </source>
</reference>
<dbReference type="AlphaFoldDB" id="A0A6C0RBR2"/>
<accession>A0A6C0RBR2</accession>
<evidence type="ECO:0000313" key="4">
    <source>
        <dbReference type="Proteomes" id="UP000474630"/>
    </source>
</evidence>
<dbReference type="PANTHER" id="PTHR42990">
    <property type="entry name" value="ATPASE"/>
    <property type="match status" value="1"/>
</dbReference>
<dbReference type="InterPro" id="IPR027417">
    <property type="entry name" value="P-loop_NTPase"/>
</dbReference>
<dbReference type="Pfam" id="PF13173">
    <property type="entry name" value="AAA_14"/>
    <property type="match status" value="1"/>
</dbReference>
<dbReference type="RefSeq" id="WP_163345681.1">
    <property type="nucleotide sequence ID" value="NZ_CP048409.1"/>
</dbReference>
<dbReference type="SUPFAM" id="SSF52540">
    <property type="entry name" value="P-loop containing nucleoside triphosphate hydrolases"/>
    <property type="match status" value="1"/>
</dbReference>